<comment type="caution">
    <text evidence="3">The sequence shown here is derived from an EMBL/GenBank/DDBJ whole genome shotgun (WGS) entry which is preliminary data.</text>
</comment>
<accession>A0A0K9P5E1</accession>
<organism evidence="3 4">
    <name type="scientific">Zostera marina</name>
    <name type="common">Eelgrass</name>
    <dbReference type="NCBI Taxonomy" id="29655"/>
    <lineage>
        <taxon>Eukaryota</taxon>
        <taxon>Viridiplantae</taxon>
        <taxon>Streptophyta</taxon>
        <taxon>Embryophyta</taxon>
        <taxon>Tracheophyta</taxon>
        <taxon>Spermatophyta</taxon>
        <taxon>Magnoliopsida</taxon>
        <taxon>Liliopsida</taxon>
        <taxon>Zosteraceae</taxon>
        <taxon>Zostera</taxon>
    </lineage>
</organism>
<dbReference type="OMA" id="FELFSMY"/>
<keyword evidence="1" id="KW-0175">Coiled coil</keyword>
<feature type="compositionally biased region" description="Basic and acidic residues" evidence="2">
    <location>
        <begin position="24"/>
        <end position="34"/>
    </location>
</feature>
<evidence type="ECO:0000256" key="1">
    <source>
        <dbReference type="SAM" id="Coils"/>
    </source>
</evidence>
<dbReference type="Proteomes" id="UP000036987">
    <property type="component" value="Unassembled WGS sequence"/>
</dbReference>
<proteinExistence type="predicted"/>
<gene>
    <name evidence="3" type="ORF">ZOSMA_37G00940</name>
</gene>
<protein>
    <submittedName>
        <fullName evidence="3">Uncharacterized protein</fullName>
    </submittedName>
</protein>
<feature type="coiled-coil region" evidence="1">
    <location>
        <begin position="78"/>
        <end position="105"/>
    </location>
</feature>
<dbReference type="PANTHER" id="PTHR36409">
    <property type="entry name" value="EXPRESSED PROTEIN"/>
    <property type="match status" value="1"/>
</dbReference>
<dbReference type="OrthoDB" id="1060596at2759"/>
<feature type="compositionally biased region" description="Polar residues" evidence="2">
    <location>
        <begin position="1"/>
        <end position="19"/>
    </location>
</feature>
<name>A0A0K9P5E1_ZOSMR</name>
<dbReference type="AlphaFoldDB" id="A0A0K9P5E1"/>
<evidence type="ECO:0000313" key="3">
    <source>
        <dbReference type="EMBL" id="KMZ64213.1"/>
    </source>
</evidence>
<evidence type="ECO:0000313" key="4">
    <source>
        <dbReference type="Proteomes" id="UP000036987"/>
    </source>
</evidence>
<feature type="region of interest" description="Disordered" evidence="2">
    <location>
        <begin position="1"/>
        <end position="34"/>
    </location>
</feature>
<dbReference type="PANTHER" id="PTHR36409:SF1">
    <property type="entry name" value="BLOC-1-RELATED COMPLEX SUBUNIT 5"/>
    <property type="match status" value="1"/>
</dbReference>
<sequence>MGAASSGLSTSTVRSQQDEITVVSERKRNEGEDPILERIRSLKIVTPLLKSPSPSPSDSSFSEILFNKSNSSSSFVYRDWMEEKAKRISRKQEELENKLEIADALSVKLLQRYNHSVTNMRTTAYNLSQVGPLQIEVGELKGRLTEVISNCDALCKRIETIDTRNQTFNSTIVKEPNNS</sequence>
<reference evidence="4" key="1">
    <citation type="journal article" date="2016" name="Nature">
        <title>The genome of the seagrass Zostera marina reveals angiosperm adaptation to the sea.</title>
        <authorList>
            <person name="Olsen J.L."/>
            <person name="Rouze P."/>
            <person name="Verhelst B."/>
            <person name="Lin Y.-C."/>
            <person name="Bayer T."/>
            <person name="Collen J."/>
            <person name="Dattolo E."/>
            <person name="De Paoli E."/>
            <person name="Dittami S."/>
            <person name="Maumus F."/>
            <person name="Michel G."/>
            <person name="Kersting A."/>
            <person name="Lauritano C."/>
            <person name="Lohaus R."/>
            <person name="Toepel M."/>
            <person name="Tonon T."/>
            <person name="Vanneste K."/>
            <person name="Amirebrahimi M."/>
            <person name="Brakel J."/>
            <person name="Bostroem C."/>
            <person name="Chovatia M."/>
            <person name="Grimwood J."/>
            <person name="Jenkins J.W."/>
            <person name="Jueterbock A."/>
            <person name="Mraz A."/>
            <person name="Stam W.T."/>
            <person name="Tice H."/>
            <person name="Bornberg-Bauer E."/>
            <person name="Green P.J."/>
            <person name="Pearson G.A."/>
            <person name="Procaccini G."/>
            <person name="Duarte C.M."/>
            <person name="Schmutz J."/>
            <person name="Reusch T.B.H."/>
            <person name="Van de Peer Y."/>
        </authorList>
    </citation>
    <scope>NUCLEOTIDE SEQUENCE [LARGE SCALE GENOMIC DNA]</scope>
    <source>
        <strain evidence="4">cv. Finnish</strain>
    </source>
</reference>
<dbReference type="EMBL" id="LFYR01001173">
    <property type="protein sequence ID" value="KMZ64213.1"/>
    <property type="molecule type" value="Genomic_DNA"/>
</dbReference>
<evidence type="ECO:0000256" key="2">
    <source>
        <dbReference type="SAM" id="MobiDB-lite"/>
    </source>
</evidence>
<keyword evidence="4" id="KW-1185">Reference proteome</keyword>